<dbReference type="AlphaFoldDB" id="A0A3A5MSB2"/>
<gene>
    <name evidence="2" type="ORF">D6T64_01065</name>
</gene>
<dbReference type="SUPFAM" id="SSF46785">
    <property type="entry name" value="Winged helix' DNA-binding domain"/>
    <property type="match status" value="1"/>
</dbReference>
<dbReference type="Proteomes" id="UP000272015">
    <property type="component" value="Unassembled WGS sequence"/>
</dbReference>
<dbReference type="PANTHER" id="PTHR18964">
    <property type="entry name" value="ROK (REPRESSOR, ORF, KINASE) FAMILY"/>
    <property type="match status" value="1"/>
</dbReference>
<dbReference type="Pfam" id="PF13412">
    <property type="entry name" value="HTH_24"/>
    <property type="match status" value="1"/>
</dbReference>
<dbReference type="InterPro" id="IPR043129">
    <property type="entry name" value="ATPase_NBD"/>
</dbReference>
<organism evidence="2 3">
    <name type="scientific">Cryobacterium melibiosiphilum</name>
    <dbReference type="NCBI Taxonomy" id="995039"/>
    <lineage>
        <taxon>Bacteria</taxon>
        <taxon>Bacillati</taxon>
        <taxon>Actinomycetota</taxon>
        <taxon>Actinomycetes</taxon>
        <taxon>Micrococcales</taxon>
        <taxon>Microbacteriaceae</taxon>
        <taxon>Cryobacterium</taxon>
    </lineage>
</organism>
<dbReference type="SUPFAM" id="SSF53067">
    <property type="entry name" value="Actin-like ATPase domain"/>
    <property type="match status" value="1"/>
</dbReference>
<comment type="similarity">
    <text evidence="1">Belongs to the ROK (NagC/XylR) family.</text>
</comment>
<dbReference type="OrthoDB" id="4083144at2"/>
<accession>A0A3A5MSB2</accession>
<comment type="caution">
    <text evidence="2">The sequence shown here is derived from an EMBL/GenBank/DDBJ whole genome shotgun (WGS) entry which is preliminary data.</text>
</comment>
<dbReference type="InterPro" id="IPR036388">
    <property type="entry name" value="WH-like_DNA-bd_sf"/>
</dbReference>
<evidence type="ECO:0000256" key="1">
    <source>
        <dbReference type="ARBA" id="ARBA00006479"/>
    </source>
</evidence>
<keyword evidence="3" id="KW-1185">Reference proteome</keyword>
<dbReference type="RefSeq" id="WP_119970600.1">
    <property type="nucleotide sequence ID" value="NZ_JBHSQA010000039.1"/>
</dbReference>
<dbReference type="InterPro" id="IPR036390">
    <property type="entry name" value="WH_DNA-bd_sf"/>
</dbReference>
<evidence type="ECO:0000313" key="3">
    <source>
        <dbReference type="Proteomes" id="UP000272015"/>
    </source>
</evidence>
<dbReference type="PANTHER" id="PTHR18964:SF149">
    <property type="entry name" value="BIFUNCTIONAL UDP-N-ACETYLGLUCOSAMINE 2-EPIMERASE_N-ACETYLMANNOSAMINE KINASE"/>
    <property type="match status" value="1"/>
</dbReference>
<dbReference type="Pfam" id="PF00480">
    <property type="entry name" value="ROK"/>
    <property type="match status" value="1"/>
</dbReference>
<evidence type="ECO:0000313" key="2">
    <source>
        <dbReference type="EMBL" id="RJT91895.1"/>
    </source>
</evidence>
<reference evidence="2 3" key="1">
    <citation type="submission" date="2018-09" db="EMBL/GenBank/DDBJ databases">
        <title>Novel species of Cryobacterium.</title>
        <authorList>
            <person name="Liu Q."/>
            <person name="Xin Y.-H."/>
        </authorList>
    </citation>
    <scope>NUCLEOTIDE SEQUENCE [LARGE SCALE GENOMIC DNA]</scope>
    <source>
        <strain evidence="2 3">Hh39</strain>
    </source>
</reference>
<dbReference type="Gene3D" id="3.30.420.40">
    <property type="match status" value="2"/>
</dbReference>
<sequence>MRRGSNLHALGGFNQTVVFDTIRRAADGLSRVEIAARTGLSAQTVSNVSRRLLNSGIIREAGIQNLGVGKPRTILQLDPSGHFAIGVHIDPAIITYVLLNIDGEVITHRAAHTPSAVNPDAVITTMRASIEALIVSSGVDRSRVLGVGIASPGPVDVDHGIVLDPPLLANWHGVALRRELEKATGFFVLLEKDVTAAAVAEVWKNREHERDDFLFFYYGTGVGAGLVFGGEALRGPTNNAGDVGHIMVDANGPVCRCGRTGCLGDAISPAVIVKVAIARGLVDANFELFDNAAIDACFTRLAHLADAGDATAIGLLDGVAQNLAVAIVTLANLLDLNLIVCGGPYWAAVSSFMTARLPKLINESTALVTTRPVTVITSDIGEDVAAVGAACLVLDTTLTPRSSTLFIS</sequence>
<dbReference type="InterPro" id="IPR000600">
    <property type="entry name" value="ROK"/>
</dbReference>
<dbReference type="EMBL" id="QZVS01000038">
    <property type="protein sequence ID" value="RJT91895.1"/>
    <property type="molecule type" value="Genomic_DNA"/>
</dbReference>
<dbReference type="Gene3D" id="1.10.10.10">
    <property type="entry name" value="Winged helix-like DNA-binding domain superfamily/Winged helix DNA-binding domain"/>
    <property type="match status" value="1"/>
</dbReference>
<proteinExistence type="inferred from homology"/>
<name>A0A3A5MSB2_9MICO</name>
<protein>
    <submittedName>
        <fullName evidence="2">ROK family protein</fullName>
    </submittedName>
</protein>